<dbReference type="CDD" id="cd02440">
    <property type="entry name" value="AdoMet_MTases"/>
    <property type="match status" value="1"/>
</dbReference>
<dbReference type="InterPro" id="IPR025714">
    <property type="entry name" value="Methyltranfer_dom"/>
</dbReference>
<protein>
    <submittedName>
        <fullName evidence="3">Class I SAM-dependent methyltransferase</fullName>
    </submittedName>
</protein>
<dbReference type="SUPFAM" id="SSF53335">
    <property type="entry name" value="S-adenosyl-L-methionine-dependent methyltransferases"/>
    <property type="match status" value="1"/>
</dbReference>
<organism evidence="3 4">
    <name type="scientific">Myceligenerans indicum</name>
    <dbReference type="NCBI Taxonomy" id="2593663"/>
    <lineage>
        <taxon>Bacteria</taxon>
        <taxon>Bacillati</taxon>
        <taxon>Actinomycetota</taxon>
        <taxon>Actinomycetes</taxon>
        <taxon>Micrococcales</taxon>
        <taxon>Promicromonosporaceae</taxon>
        <taxon>Myceligenerans</taxon>
    </lineage>
</organism>
<feature type="region of interest" description="Disordered" evidence="1">
    <location>
        <begin position="1"/>
        <end position="52"/>
    </location>
</feature>
<dbReference type="EMBL" id="JABBYC010000058">
    <property type="protein sequence ID" value="MBL0888483.1"/>
    <property type="molecule type" value="Genomic_DNA"/>
</dbReference>
<dbReference type="RefSeq" id="WP_201850608.1">
    <property type="nucleotide sequence ID" value="NZ_JABBYC010000058.1"/>
</dbReference>
<name>A0ABS1LRS1_9MICO</name>
<dbReference type="Gene3D" id="3.40.50.150">
    <property type="entry name" value="Vaccinia Virus protein VP39"/>
    <property type="match status" value="1"/>
</dbReference>
<dbReference type="PANTHER" id="PTHR43591">
    <property type="entry name" value="METHYLTRANSFERASE"/>
    <property type="match status" value="1"/>
</dbReference>
<evidence type="ECO:0000259" key="2">
    <source>
        <dbReference type="Pfam" id="PF13847"/>
    </source>
</evidence>
<evidence type="ECO:0000313" key="4">
    <source>
        <dbReference type="Proteomes" id="UP000675409"/>
    </source>
</evidence>
<gene>
    <name evidence="3" type="ORF">HGK34_19740</name>
</gene>
<keyword evidence="3" id="KW-0808">Transferase</keyword>
<evidence type="ECO:0000256" key="1">
    <source>
        <dbReference type="SAM" id="MobiDB-lite"/>
    </source>
</evidence>
<dbReference type="GO" id="GO:0032259">
    <property type="term" value="P:methylation"/>
    <property type="evidence" value="ECO:0007669"/>
    <property type="project" value="UniProtKB-KW"/>
</dbReference>
<reference evidence="3 4" key="1">
    <citation type="journal article" date="2021" name="Arch. Microbiol.">
        <title>Myceligenerans indicum sp. nov., an actinobacterium isolated from mangrove sediment of Sundarbans, India.</title>
        <authorList>
            <person name="Asha K."/>
            <person name="Bhadury P."/>
        </authorList>
    </citation>
    <scope>NUCLEOTIDE SEQUENCE [LARGE SCALE GENOMIC DNA]</scope>
    <source>
        <strain evidence="3 4">I2</strain>
    </source>
</reference>
<keyword evidence="3" id="KW-0489">Methyltransferase</keyword>
<dbReference type="Proteomes" id="UP000675409">
    <property type="component" value="Unassembled WGS sequence"/>
</dbReference>
<keyword evidence="4" id="KW-1185">Reference proteome</keyword>
<feature type="domain" description="Methyltransferase" evidence="2">
    <location>
        <begin position="71"/>
        <end position="216"/>
    </location>
</feature>
<feature type="compositionally biased region" description="Basic and acidic residues" evidence="1">
    <location>
        <begin position="27"/>
        <end position="50"/>
    </location>
</feature>
<comment type="caution">
    <text evidence="3">The sequence shown here is derived from an EMBL/GenBank/DDBJ whole genome shotgun (WGS) entry which is preliminary data.</text>
</comment>
<dbReference type="InterPro" id="IPR029063">
    <property type="entry name" value="SAM-dependent_MTases_sf"/>
</dbReference>
<dbReference type="Pfam" id="PF13847">
    <property type="entry name" value="Methyltransf_31"/>
    <property type="match status" value="1"/>
</dbReference>
<dbReference type="GO" id="GO:0008168">
    <property type="term" value="F:methyltransferase activity"/>
    <property type="evidence" value="ECO:0007669"/>
    <property type="project" value="UniProtKB-KW"/>
</dbReference>
<proteinExistence type="predicted"/>
<dbReference type="PANTHER" id="PTHR43591:SF24">
    <property type="entry name" value="2-METHOXY-6-POLYPRENYL-1,4-BENZOQUINOL METHYLASE, MITOCHONDRIAL"/>
    <property type="match status" value="1"/>
</dbReference>
<sequence length="304" mass="33141">MRPSTEAAVPPHDAPAGTDPVDAIDAPGHHRSDLTKESESYTHGHHESVLRSHRARNAANSAAFLLPRLGDGMRVLDVGCGPGTVTVDLAEKLAGGEVVGVDAAADVLDSARELAAQHPAANVRFEQANVYELPFDDDTFDVVFAHQLLQHLSEPVVALREMKRVTRPGGFVAVRDADYAAMAWYPASAELTEWNTLYHEVTHAYGFEPDAGRHLLSWVREAGFDPAGIVPTASSWCYATPDDRRWWGELWAQRCTESNFAVQAKESALADEVGLEQLAQGWQEWAAADDGWFAVLHGEVLARA</sequence>
<accession>A0ABS1LRS1</accession>
<evidence type="ECO:0000313" key="3">
    <source>
        <dbReference type="EMBL" id="MBL0888483.1"/>
    </source>
</evidence>